<comment type="caution">
    <text evidence="8">The sequence shown here is derived from an EMBL/GenBank/DDBJ whole genome shotgun (WGS) entry which is preliminary data.</text>
</comment>
<name>A0A372MGJ2_9SPIR</name>
<evidence type="ECO:0000256" key="3">
    <source>
        <dbReference type="ARBA" id="ARBA00022490"/>
    </source>
</evidence>
<evidence type="ECO:0000256" key="5">
    <source>
        <dbReference type="ARBA" id="ARBA00022840"/>
    </source>
</evidence>
<evidence type="ECO:0000313" key="8">
    <source>
        <dbReference type="EMBL" id="RFU94563.1"/>
    </source>
</evidence>
<dbReference type="AlphaFoldDB" id="A0A372MGJ2"/>
<dbReference type="FunFam" id="3.40.50.300:FF:000013">
    <property type="entry name" value="PhoH family ATPase"/>
    <property type="match status" value="1"/>
</dbReference>
<dbReference type="RefSeq" id="WP_117330597.1">
    <property type="nucleotide sequence ID" value="NZ_QUWK01000008.1"/>
</dbReference>
<dbReference type="OrthoDB" id="9773137at2"/>
<dbReference type="InterPro" id="IPR003714">
    <property type="entry name" value="PhoH"/>
</dbReference>
<accession>A0A372MGJ2</accession>
<dbReference type="Proteomes" id="UP000264002">
    <property type="component" value="Unassembled WGS sequence"/>
</dbReference>
<proteinExistence type="inferred from homology"/>
<keyword evidence="5" id="KW-0067">ATP-binding</keyword>
<sequence>MDRSVEFPSEEQMERVLGINDRNLPYLEALLGCDLFVKGNSLFCLSKDEQISNRFLSLMARLQKLAVNQHYFSETEIFMEYQALKSDQPLQELLASDQLGKPFIMVHNRFAYPKSRMQEKYIKSMMQNQIVFAIGPAGTGKTFLAIAYALGQLLSGKKHKIILTRPIVEAGESLGFLPGDLAQKINPYLRPLYDAMEAMVSVQNIRRLEENGSIEIAPLAYMRGRSLQNATVILDEAQNTTKEQMKMFLTRLGENANAIITGDISQVDLPRHKDSGLIHAMQILKGIPGLDFIRFDSRDVVRSHIVQHIVDAYAGDEGSEK</sequence>
<evidence type="ECO:0000256" key="4">
    <source>
        <dbReference type="ARBA" id="ARBA00022741"/>
    </source>
</evidence>
<dbReference type="Gene3D" id="3.40.50.300">
    <property type="entry name" value="P-loop containing nucleotide triphosphate hydrolases"/>
    <property type="match status" value="1"/>
</dbReference>
<dbReference type="GO" id="GO:0005829">
    <property type="term" value="C:cytosol"/>
    <property type="evidence" value="ECO:0007669"/>
    <property type="project" value="TreeGrafter"/>
</dbReference>
<dbReference type="SUPFAM" id="SSF52540">
    <property type="entry name" value="P-loop containing nucleoside triphosphate hydrolases"/>
    <property type="match status" value="1"/>
</dbReference>
<dbReference type="InterPro" id="IPR051451">
    <property type="entry name" value="PhoH2-like"/>
</dbReference>
<evidence type="ECO:0000313" key="9">
    <source>
        <dbReference type="Proteomes" id="UP000264002"/>
    </source>
</evidence>
<keyword evidence="4" id="KW-0547">Nucleotide-binding</keyword>
<comment type="subcellular location">
    <subcellularLocation>
        <location evidence="1">Cytoplasm</location>
    </subcellularLocation>
</comment>
<gene>
    <name evidence="8" type="ORF">DYP60_08580</name>
</gene>
<dbReference type="EMBL" id="QUWK01000008">
    <property type="protein sequence ID" value="RFU94563.1"/>
    <property type="molecule type" value="Genomic_DNA"/>
</dbReference>
<dbReference type="PANTHER" id="PTHR30473">
    <property type="entry name" value="PROTEIN PHOH"/>
    <property type="match status" value="1"/>
</dbReference>
<evidence type="ECO:0000256" key="1">
    <source>
        <dbReference type="ARBA" id="ARBA00004496"/>
    </source>
</evidence>
<reference evidence="8 9" key="2">
    <citation type="submission" date="2018-09" db="EMBL/GenBank/DDBJ databases">
        <title>Genome of Sphaerochaeta halotolerans strain 4-11.</title>
        <authorList>
            <person name="Nazina T.N."/>
            <person name="Sokolova D.S."/>
        </authorList>
    </citation>
    <scope>NUCLEOTIDE SEQUENCE [LARGE SCALE GENOMIC DNA]</scope>
    <source>
        <strain evidence="8 9">4-11</strain>
    </source>
</reference>
<dbReference type="Pfam" id="PF02562">
    <property type="entry name" value="PhoH"/>
    <property type="match status" value="1"/>
</dbReference>
<protein>
    <recommendedName>
        <fullName evidence="6">PhoH-like protein</fullName>
    </recommendedName>
</protein>
<evidence type="ECO:0000256" key="6">
    <source>
        <dbReference type="ARBA" id="ARBA00039970"/>
    </source>
</evidence>
<organism evidence="8 9">
    <name type="scientific">Sphaerochaeta halotolerans</name>
    <dbReference type="NCBI Taxonomy" id="2293840"/>
    <lineage>
        <taxon>Bacteria</taxon>
        <taxon>Pseudomonadati</taxon>
        <taxon>Spirochaetota</taxon>
        <taxon>Spirochaetia</taxon>
        <taxon>Spirochaetales</taxon>
        <taxon>Sphaerochaetaceae</taxon>
        <taxon>Sphaerochaeta</taxon>
    </lineage>
</organism>
<dbReference type="GO" id="GO:0005524">
    <property type="term" value="F:ATP binding"/>
    <property type="evidence" value="ECO:0007669"/>
    <property type="project" value="UniProtKB-KW"/>
</dbReference>
<comment type="similarity">
    <text evidence="2">Belongs to the PhoH family.</text>
</comment>
<feature type="domain" description="PhoH-like protein" evidence="7">
    <location>
        <begin position="113"/>
        <end position="313"/>
    </location>
</feature>
<evidence type="ECO:0000259" key="7">
    <source>
        <dbReference type="Pfam" id="PF02562"/>
    </source>
</evidence>
<dbReference type="InterPro" id="IPR027417">
    <property type="entry name" value="P-loop_NTPase"/>
</dbReference>
<dbReference type="PANTHER" id="PTHR30473:SF1">
    <property type="entry name" value="PHOH-LIKE PROTEIN"/>
    <property type="match status" value="1"/>
</dbReference>
<keyword evidence="3" id="KW-0963">Cytoplasm</keyword>
<keyword evidence="9" id="KW-1185">Reference proteome</keyword>
<evidence type="ECO:0000256" key="2">
    <source>
        <dbReference type="ARBA" id="ARBA00010393"/>
    </source>
</evidence>
<reference evidence="9" key="1">
    <citation type="submission" date="2018-08" db="EMBL/GenBank/DDBJ databases">
        <authorList>
            <person name="Grouzdev D.S."/>
            <person name="Krutkina M.S."/>
        </authorList>
    </citation>
    <scope>NUCLEOTIDE SEQUENCE [LARGE SCALE GENOMIC DNA]</scope>
    <source>
        <strain evidence="9">4-11</strain>
    </source>
</reference>